<dbReference type="EMBL" id="QQBB01000003">
    <property type="protein sequence ID" value="RDI60126.1"/>
    <property type="molecule type" value="Genomic_DNA"/>
</dbReference>
<reference evidence="2 3" key="1">
    <citation type="submission" date="2018-07" db="EMBL/GenBank/DDBJ databases">
        <title>Genomic Encyclopedia of Type Strains, Phase IV (KMG-IV): sequencing the most valuable type-strain genomes for metagenomic binning, comparative biology and taxonomic classification.</title>
        <authorList>
            <person name="Goeker M."/>
        </authorList>
    </citation>
    <scope>NUCLEOTIDE SEQUENCE [LARGE SCALE GENOMIC DNA]</scope>
    <source>
        <strain evidence="2 3">DSM 14364</strain>
    </source>
</reference>
<protein>
    <submittedName>
        <fullName evidence="2">Uncharacterized protein</fullName>
    </submittedName>
</protein>
<comment type="caution">
    <text evidence="2">The sequence shown here is derived from an EMBL/GenBank/DDBJ whole genome shotgun (WGS) entry which is preliminary data.</text>
</comment>
<evidence type="ECO:0000313" key="2">
    <source>
        <dbReference type="EMBL" id="RDI60126.1"/>
    </source>
</evidence>
<accession>A0A370HNI0</accession>
<feature type="coiled-coil region" evidence="1">
    <location>
        <begin position="89"/>
        <end position="116"/>
    </location>
</feature>
<keyword evidence="3" id="KW-1185">Reference proteome</keyword>
<evidence type="ECO:0000256" key="1">
    <source>
        <dbReference type="SAM" id="Coils"/>
    </source>
</evidence>
<dbReference type="Proteomes" id="UP000254925">
    <property type="component" value="Unassembled WGS sequence"/>
</dbReference>
<organism evidence="2 3">
    <name type="scientific">Microvirga subterranea</name>
    <dbReference type="NCBI Taxonomy" id="186651"/>
    <lineage>
        <taxon>Bacteria</taxon>
        <taxon>Pseudomonadati</taxon>
        <taxon>Pseudomonadota</taxon>
        <taxon>Alphaproteobacteria</taxon>
        <taxon>Hyphomicrobiales</taxon>
        <taxon>Methylobacteriaceae</taxon>
        <taxon>Microvirga</taxon>
    </lineage>
</organism>
<evidence type="ECO:0000313" key="3">
    <source>
        <dbReference type="Proteomes" id="UP000254925"/>
    </source>
</evidence>
<keyword evidence="1" id="KW-0175">Coiled coil</keyword>
<gene>
    <name evidence="2" type="ORF">DES45_103387</name>
</gene>
<sequence length="120" mass="13137">MIACSLTQPAPLPRPARKAPLRALAWMGILLALGTPALAIEEPVVWRDPDTGCAYLLGPQGGIAPRYLRDGSPDCPDAKVGSRVIDDTARGLAQGLDALKREVERLRQRFQDPNRQEERL</sequence>
<proteinExistence type="predicted"/>
<name>A0A370HNI0_9HYPH</name>
<dbReference type="AlphaFoldDB" id="A0A370HNI0"/>